<organism evidence="4 5">
    <name type="scientific">Persicobacter psychrovividus</name>
    <dbReference type="NCBI Taxonomy" id="387638"/>
    <lineage>
        <taxon>Bacteria</taxon>
        <taxon>Pseudomonadati</taxon>
        <taxon>Bacteroidota</taxon>
        <taxon>Cytophagia</taxon>
        <taxon>Cytophagales</taxon>
        <taxon>Persicobacteraceae</taxon>
        <taxon>Persicobacter</taxon>
    </lineage>
</organism>
<dbReference type="Proteomes" id="UP001354989">
    <property type="component" value="Plasmid pPP6"/>
</dbReference>
<dbReference type="Pfam" id="PF16269">
    <property type="entry name" value="DUF4922"/>
    <property type="match status" value="1"/>
</dbReference>
<dbReference type="InterPro" id="IPR000766">
    <property type="entry name" value="GalP_uridyl_Trfase_II"/>
</dbReference>
<evidence type="ECO:0000256" key="2">
    <source>
        <dbReference type="ARBA" id="ARBA00005007"/>
    </source>
</evidence>
<comment type="catalytic activity">
    <reaction evidence="1">
        <text>alpha-D-galactose 1-phosphate + UDP-alpha-D-glucose = alpha-D-glucose 1-phosphate + UDP-alpha-D-galactose</text>
        <dbReference type="Rhea" id="RHEA:13989"/>
        <dbReference type="ChEBI" id="CHEBI:58336"/>
        <dbReference type="ChEBI" id="CHEBI:58601"/>
        <dbReference type="ChEBI" id="CHEBI:58885"/>
        <dbReference type="ChEBI" id="CHEBI:66914"/>
        <dbReference type="EC" id="2.7.7.12"/>
    </reaction>
</comment>
<evidence type="ECO:0000313" key="5">
    <source>
        <dbReference type="Proteomes" id="UP001354989"/>
    </source>
</evidence>
<protein>
    <recommendedName>
        <fullName evidence="3">DUF4922 domain-containing protein</fullName>
    </recommendedName>
</protein>
<accession>A0ABM7VMH4</accession>
<keyword evidence="4" id="KW-0614">Plasmid</keyword>
<comment type="pathway">
    <text evidence="2">Carbohydrate metabolism.</text>
</comment>
<dbReference type="EMBL" id="AP025298">
    <property type="protein sequence ID" value="BDD02172.1"/>
    <property type="molecule type" value="Genomic_DNA"/>
</dbReference>
<evidence type="ECO:0000313" key="4">
    <source>
        <dbReference type="EMBL" id="BDD02172.1"/>
    </source>
</evidence>
<feature type="domain" description="DUF4922" evidence="3">
    <location>
        <begin position="38"/>
        <end position="166"/>
    </location>
</feature>
<proteinExistence type="predicted"/>
<gene>
    <name evidence="4" type="ORF">PEPS_44520</name>
</gene>
<dbReference type="InterPro" id="IPR046320">
    <property type="entry name" value="DUF4922"/>
</dbReference>
<sequence length="326" mass="38020">MELKEQLELIYHNAFENGYLSESKLTDNDRYIFYKFKEDIFYKVQVNHARSKYSDALLDQKGKKTALAKGAQCLICHENSQQKHNLETVNLTLKDHKYFIQLTPFPLYPKHFVVVDRAHQPMEVSPKRLSHLLSLLEQLPDYTVVSNSDRFNAGASILSHHHFQMIHKTDFPIFTAKERMHQSFENIQMSCLNFPIFALKLRTMEPERLTEMMGGLLDYWRGKDDENTFNIIARKNNGYFECYLIFRNPQFLTQPKELIYKSEGVGVIEVCGEGVFPTPTTRDLMGEIQKDGGEILHRIISSLNPIREDFADQFEEMISSLHLNMV</sequence>
<name>A0ABM7VMH4_9BACT</name>
<dbReference type="PANTHER" id="PTHR39191">
    <property type="entry name" value="GALACTOSE-1-PHOSPHATE URIDYLYLTRANSFERASE"/>
    <property type="match status" value="1"/>
</dbReference>
<evidence type="ECO:0000256" key="1">
    <source>
        <dbReference type="ARBA" id="ARBA00001107"/>
    </source>
</evidence>
<keyword evidence="5" id="KW-1185">Reference proteome</keyword>
<reference evidence="4 5" key="1">
    <citation type="submission" date="2021-12" db="EMBL/GenBank/DDBJ databases">
        <title>Genome sequencing of bacteria with rrn-lacking chromosome and rrn-plasmid.</title>
        <authorList>
            <person name="Anda M."/>
            <person name="Iwasaki W."/>
        </authorList>
    </citation>
    <scope>NUCLEOTIDE SEQUENCE [LARGE SCALE GENOMIC DNA]</scope>
    <source>
        <strain evidence="4 5">NBRC 101262</strain>
        <plasmid evidence="4 5">pPP6</plasmid>
    </source>
</reference>
<dbReference type="RefSeq" id="WP_338399339.1">
    <property type="nucleotide sequence ID" value="NZ_AP025298.1"/>
</dbReference>
<evidence type="ECO:0000259" key="3">
    <source>
        <dbReference type="Pfam" id="PF16269"/>
    </source>
</evidence>
<geneLocation type="plasmid" evidence="4 5">
    <name>pPP6</name>
</geneLocation>
<dbReference type="PANTHER" id="PTHR39191:SF1">
    <property type="entry name" value="DUF4922 DOMAIN-CONTAINING PROTEIN"/>
    <property type="match status" value="1"/>
</dbReference>